<accession>L9UCC7</accession>
<comment type="caution">
    <text evidence="1">The sequence shown here is derived from an EMBL/GenBank/DDBJ whole genome shotgun (WGS) entry which is preliminary data.</text>
</comment>
<reference evidence="1 2" key="1">
    <citation type="journal article" date="2013" name="Genome Announc.">
        <title>Draft Genome of the Marine Gammaproteobacterium Halomonas titanicae.</title>
        <authorList>
            <person name="Sanchez-Porro C."/>
            <person name="de la Haba R.R."/>
            <person name="Cruz-Hernandez N."/>
            <person name="Gonzalez J.M."/>
            <person name="Reyes-Guirao C."/>
            <person name="Navarro-Sampedro L."/>
            <person name="Carballo M."/>
            <person name="Ventosa A."/>
        </authorList>
    </citation>
    <scope>NUCLEOTIDE SEQUENCE [LARGE SCALE GENOMIC DNA]</scope>
    <source>
        <strain evidence="1 2">BH1</strain>
    </source>
</reference>
<dbReference type="Proteomes" id="UP000011651">
    <property type="component" value="Unassembled WGS sequence"/>
</dbReference>
<organism evidence="1 2">
    <name type="scientific">Vreelandella titanicae BH1</name>
    <dbReference type="NCBI Taxonomy" id="1204738"/>
    <lineage>
        <taxon>Bacteria</taxon>
        <taxon>Pseudomonadati</taxon>
        <taxon>Pseudomonadota</taxon>
        <taxon>Gammaproteobacteria</taxon>
        <taxon>Oceanospirillales</taxon>
        <taxon>Halomonadaceae</taxon>
        <taxon>Vreelandella</taxon>
    </lineage>
</organism>
<dbReference type="InterPro" id="IPR011856">
    <property type="entry name" value="tRNA_endonuc-like_dom_sf"/>
</dbReference>
<dbReference type="Gene3D" id="3.40.1350.10">
    <property type="match status" value="1"/>
</dbReference>
<evidence type="ECO:0008006" key="3">
    <source>
        <dbReference type="Google" id="ProtNLM"/>
    </source>
</evidence>
<protein>
    <recommendedName>
        <fullName evidence="3">PD(D/E)XK endonuclease domain-containing protein</fullName>
    </recommendedName>
</protein>
<dbReference type="RefSeq" id="WP_009287105.1">
    <property type="nucleotide sequence ID" value="NZ_AOPO01000004.1"/>
</dbReference>
<dbReference type="GO" id="GO:0003676">
    <property type="term" value="F:nucleic acid binding"/>
    <property type="evidence" value="ECO:0007669"/>
    <property type="project" value="InterPro"/>
</dbReference>
<dbReference type="EMBL" id="AOPO01000004">
    <property type="protein sequence ID" value="ELY21868.1"/>
    <property type="molecule type" value="Genomic_DNA"/>
</dbReference>
<name>L9UCC7_9GAMM</name>
<evidence type="ECO:0000313" key="2">
    <source>
        <dbReference type="Proteomes" id="UP000011651"/>
    </source>
</evidence>
<dbReference type="AlphaFoldDB" id="L9UCC7"/>
<proteinExistence type="predicted"/>
<sequence length="178" mass="19812">MNHSEHSSFREKLVEHLFIGELLKLSWKEFGCTLEVASPEVDNAGYDLIAEDNGVVRHIQLKASYVGGKTASQKVHTRLSEKPSGCVIWIYFNEDTLELGPFLFFGSLPGEKLPSLDGLKFAKHTKGDQGGFKAERPNIRVLPKGWFKNFSSIDEVYEALFGATCYKAATTKPGEKAQ</sequence>
<gene>
    <name evidence="1" type="ORF">HALTITAN_1439</name>
</gene>
<evidence type="ECO:0000313" key="1">
    <source>
        <dbReference type="EMBL" id="ELY21868.1"/>
    </source>
</evidence>